<evidence type="ECO:0000256" key="5">
    <source>
        <dbReference type="SAM" id="MobiDB-lite"/>
    </source>
</evidence>
<dbReference type="RefSeq" id="WP_131154128.1">
    <property type="nucleotide sequence ID" value="NZ_CP036402.1"/>
</dbReference>
<evidence type="ECO:0000313" key="9">
    <source>
        <dbReference type="Proteomes" id="UP000291469"/>
    </source>
</evidence>
<dbReference type="EMBL" id="CP036402">
    <property type="protein sequence ID" value="QBI19131.1"/>
    <property type="molecule type" value="Genomic_DNA"/>
</dbReference>
<evidence type="ECO:0000256" key="3">
    <source>
        <dbReference type="ARBA" id="ARBA00022989"/>
    </source>
</evidence>
<keyword evidence="9" id="KW-1185">Reference proteome</keyword>
<feature type="region of interest" description="Disordered" evidence="5">
    <location>
        <begin position="169"/>
        <end position="206"/>
    </location>
</feature>
<gene>
    <name evidence="8" type="ORF">ER308_05980</name>
</gene>
<dbReference type="Pfam" id="PF07291">
    <property type="entry name" value="MauE"/>
    <property type="match status" value="1"/>
</dbReference>
<reference evidence="8 9" key="1">
    <citation type="submission" date="2019-01" db="EMBL/GenBank/DDBJ databases">
        <title>Egibacter rhizosphaerae EGI 80759T.</title>
        <authorList>
            <person name="Chen D.-D."/>
            <person name="Tian Y."/>
            <person name="Jiao J.-Y."/>
            <person name="Zhang X.-T."/>
            <person name="Zhang Y.-G."/>
            <person name="Zhang Y."/>
            <person name="Xiao M."/>
            <person name="Shu W.-S."/>
            <person name="Li W.-J."/>
        </authorList>
    </citation>
    <scope>NUCLEOTIDE SEQUENCE [LARGE SCALE GENOMIC DNA]</scope>
    <source>
        <strain evidence="8 9">EGI 80759</strain>
    </source>
</reference>
<feature type="transmembrane region" description="Helical" evidence="6">
    <location>
        <begin position="54"/>
        <end position="86"/>
    </location>
</feature>
<proteinExistence type="predicted"/>
<sequence length="206" mass="20236">MSELGLAAAWGLAAVFLWSAAAKGRTLPATVEALRGLRLPAPRLLAPALVAGEALLALLLLATPAIGAAAALLALGGFSAVLALLLRRGITSPCACLGGDARQPLSWRAVARNGLLALFAAAALAAPEPAVPGIAGLVAVTAAGLVGATLLALAELRARTGHLLSLGPLPPAPPGSADEPLGATLPLVSAGHPGATPTGETPEQRR</sequence>
<feature type="transmembrane region" description="Helical" evidence="6">
    <location>
        <begin position="107"/>
        <end position="127"/>
    </location>
</feature>
<keyword evidence="3 6" id="KW-1133">Transmembrane helix</keyword>
<name>A0A411YD22_9ACTN</name>
<evidence type="ECO:0000313" key="8">
    <source>
        <dbReference type="EMBL" id="QBI19131.1"/>
    </source>
</evidence>
<evidence type="ECO:0000256" key="4">
    <source>
        <dbReference type="ARBA" id="ARBA00023136"/>
    </source>
</evidence>
<comment type="subcellular location">
    <subcellularLocation>
        <location evidence="1">Membrane</location>
        <topology evidence="1">Multi-pass membrane protein</topology>
    </subcellularLocation>
</comment>
<organism evidence="8 9">
    <name type="scientific">Egibacter rhizosphaerae</name>
    <dbReference type="NCBI Taxonomy" id="1670831"/>
    <lineage>
        <taxon>Bacteria</taxon>
        <taxon>Bacillati</taxon>
        <taxon>Actinomycetota</taxon>
        <taxon>Nitriliruptoria</taxon>
        <taxon>Egibacterales</taxon>
        <taxon>Egibacteraceae</taxon>
        <taxon>Egibacter</taxon>
    </lineage>
</organism>
<keyword evidence="4 6" id="KW-0472">Membrane</keyword>
<dbReference type="GO" id="GO:0030416">
    <property type="term" value="P:methylamine metabolic process"/>
    <property type="evidence" value="ECO:0007669"/>
    <property type="project" value="InterPro"/>
</dbReference>
<dbReference type="KEGG" id="erz:ER308_05980"/>
<protein>
    <recommendedName>
        <fullName evidence="7">Methylamine utilisation protein MauE domain-containing protein</fullName>
    </recommendedName>
</protein>
<keyword evidence="2 6" id="KW-0812">Transmembrane</keyword>
<feature type="domain" description="Methylamine utilisation protein MauE" evidence="7">
    <location>
        <begin position="1"/>
        <end position="125"/>
    </location>
</feature>
<dbReference type="AlphaFoldDB" id="A0A411YD22"/>
<evidence type="ECO:0000256" key="1">
    <source>
        <dbReference type="ARBA" id="ARBA00004141"/>
    </source>
</evidence>
<accession>A0A411YD22</accession>
<dbReference type="InterPro" id="IPR009908">
    <property type="entry name" value="Methylamine_util_MauE"/>
</dbReference>
<feature type="transmembrane region" description="Helical" evidence="6">
    <location>
        <begin position="133"/>
        <end position="154"/>
    </location>
</feature>
<evidence type="ECO:0000256" key="2">
    <source>
        <dbReference type="ARBA" id="ARBA00022692"/>
    </source>
</evidence>
<evidence type="ECO:0000256" key="6">
    <source>
        <dbReference type="SAM" id="Phobius"/>
    </source>
</evidence>
<dbReference type="GO" id="GO:0016020">
    <property type="term" value="C:membrane"/>
    <property type="evidence" value="ECO:0007669"/>
    <property type="project" value="UniProtKB-SubCell"/>
</dbReference>
<evidence type="ECO:0000259" key="7">
    <source>
        <dbReference type="Pfam" id="PF07291"/>
    </source>
</evidence>
<dbReference type="Proteomes" id="UP000291469">
    <property type="component" value="Chromosome"/>
</dbReference>